<protein>
    <submittedName>
        <fullName evidence="5">Alpha-2-macroglobulin family protein</fullName>
    </submittedName>
</protein>
<dbReference type="InterPro" id="IPR041462">
    <property type="entry name" value="Bact_A2M_MG6"/>
</dbReference>
<evidence type="ECO:0000313" key="6">
    <source>
        <dbReference type="Proteomes" id="UP001061302"/>
    </source>
</evidence>
<gene>
    <name evidence="5" type="ORF">N8I74_07470</name>
</gene>
<dbReference type="Pfam" id="PF17962">
    <property type="entry name" value="bMG6"/>
    <property type="match status" value="1"/>
</dbReference>
<dbReference type="Gene3D" id="1.50.10.20">
    <property type="match status" value="1"/>
</dbReference>
<feature type="region of interest" description="Disordered" evidence="3">
    <location>
        <begin position="218"/>
        <end position="239"/>
    </location>
</feature>
<dbReference type="SMART" id="SM01419">
    <property type="entry name" value="Thiol-ester_cl"/>
    <property type="match status" value="1"/>
</dbReference>
<evidence type="ECO:0000259" key="4">
    <source>
        <dbReference type="PROSITE" id="PS50206"/>
    </source>
</evidence>
<dbReference type="Pfam" id="PF07703">
    <property type="entry name" value="A2M_BRD"/>
    <property type="match status" value="1"/>
</dbReference>
<organism evidence="5 6">
    <name type="scientific">Chitiniphilus purpureus</name>
    <dbReference type="NCBI Taxonomy" id="2981137"/>
    <lineage>
        <taxon>Bacteria</taxon>
        <taxon>Pseudomonadati</taxon>
        <taxon>Pseudomonadota</taxon>
        <taxon>Betaproteobacteria</taxon>
        <taxon>Neisseriales</taxon>
        <taxon>Chitinibacteraceae</taxon>
        <taxon>Chitiniphilus</taxon>
    </lineage>
</organism>
<evidence type="ECO:0000256" key="3">
    <source>
        <dbReference type="SAM" id="MobiDB-lite"/>
    </source>
</evidence>
<dbReference type="RefSeq" id="WP_263126250.1">
    <property type="nucleotide sequence ID" value="NZ_CP106753.1"/>
</dbReference>
<dbReference type="Pfam" id="PF17973">
    <property type="entry name" value="bMG10"/>
    <property type="match status" value="1"/>
</dbReference>
<dbReference type="InterPro" id="IPR026284">
    <property type="entry name" value="A2MG_proteobact"/>
</dbReference>
<evidence type="ECO:0000256" key="2">
    <source>
        <dbReference type="ARBA" id="ARBA00022729"/>
    </source>
</evidence>
<dbReference type="Pfam" id="PF07678">
    <property type="entry name" value="TED_complement"/>
    <property type="match status" value="1"/>
</dbReference>
<dbReference type="Gene3D" id="2.60.40.1930">
    <property type="match status" value="1"/>
</dbReference>
<dbReference type="SMART" id="SM01360">
    <property type="entry name" value="A2M"/>
    <property type="match status" value="1"/>
</dbReference>
<dbReference type="InterPro" id="IPR051802">
    <property type="entry name" value="YfhM-like"/>
</dbReference>
<dbReference type="InterPro" id="IPR011626">
    <property type="entry name" value="Alpha-macroglobulin_TED"/>
</dbReference>
<dbReference type="InterPro" id="IPR049120">
    <property type="entry name" value="A2M_bMG2"/>
</dbReference>
<dbReference type="InterPro" id="IPR001599">
    <property type="entry name" value="Macroglobln_a2"/>
</dbReference>
<dbReference type="PROSITE" id="PS50206">
    <property type="entry name" value="RHODANESE_3"/>
    <property type="match status" value="1"/>
</dbReference>
<dbReference type="InterPro" id="IPR041246">
    <property type="entry name" value="Bact_MG10"/>
</dbReference>
<name>A0ABY6DR41_9NEIS</name>
<dbReference type="InterPro" id="IPR049122">
    <property type="entry name" value="A2MG_CUB"/>
</dbReference>
<dbReference type="CDD" id="cd02891">
    <property type="entry name" value="A2M_like"/>
    <property type="match status" value="1"/>
</dbReference>
<reference evidence="5" key="1">
    <citation type="submission" date="2022-10" db="EMBL/GenBank/DDBJ databases">
        <title>Chitiniphilus purpureus sp. nov., a novel chitin-degrading bacterium isolated from crawfish pond sediment.</title>
        <authorList>
            <person name="Li K."/>
        </authorList>
    </citation>
    <scope>NUCLEOTIDE SEQUENCE</scope>
    <source>
        <strain evidence="5">CD1</strain>
    </source>
</reference>
<dbReference type="PIRSF" id="PIRSF038980">
    <property type="entry name" value="A2M_bac"/>
    <property type="match status" value="1"/>
</dbReference>
<dbReference type="SMART" id="SM01359">
    <property type="entry name" value="A2M_N_2"/>
    <property type="match status" value="1"/>
</dbReference>
<dbReference type="Proteomes" id="UP001061302">
    <property type="component" value="Chromosome"/>
</dbReference>
<dbReference type="Pfam" id="PF17972">
    <property type="entry name" value="bMG5"/>
    <property type="match status" value="1"/>
</dbReference>
<evidence type="ECO:0000256" key="1">
    <source>
        <dbReference type="ARBA" id="ARBA00010556"/>
    </source>
</evidence>
<dbReference type="PANTHER" id="PTHR40094">
    <property type="entry name" value="ALPHA-2-MACROGLOBULIN HOMOLOG"/>
    <property type="match status" value="1"/>
</dbReference>
<accession>A0ABY6DR41</accession>
<dbReference type="InterPro" id="IPR008930">
    <property type="entry name" value="Terpenoid_cyclase/PrenylTrfase"/>
</dbReference>
<dbReference type="Pfam" id="PF00207">
    <property type="entry name" value="A2M"/>
    <property type="match status" value="1"/>
</dbReference>
<dbReference type="Pfam" id="PF21142">
    <property type="entry name" value="A2M_bMG2"/>
    <property type="match status" value="1"/>
</dbReference>
<dbReference type="InterPro" id="IPR047565">
    <property type="entry name" value="Alpha-macroglob_thiol-ester_cl"/>
</dbReference>
<keyword evidence="2" id="KW-0732">Signal</keyword>
<dbReference type="Pfam" id="PF11974">
    <property type="entry name" value="bMG3"/>
    <property type="match status" value="1"/>
</dbReference>
<keyword evidence="6" id="KW-1185">Reference proteome</keyword>
<dbReference type="InterPro" id="IPR021868">
    <property type="entry name" value="Alpha_2_Macroglob_MG3"/>
</dbReference>
<dbReference type="Pfam" id="PF01835">
    <property type="entry name" value="MG2"/>
    <property type="match status" value="1"/>
</dbReference>
<feature type="domain" description="Rhodanese" evidence="4">
    <location>
        <begin position="1411"/>
        <end position="1427"/>
    </location>
</feature>
<dbReference type="InterPro" id="IPR041203">
    <property type="entry name" value="Bact_A2M_MG5"/>
</dbReference>
<dbReference type="Pfam" id="PF21765">
    <property type="entry name" value="CUB_A2MG"/>
    <property type="match status" value="1"/>
</dbReference>
<dbReference type="EMBL" id="CP106753">
    <property type="protein sequence ID" value="UXY16845.1"/>
    <property type="molecule type" value="Genomic_DNA"/>
</dbReference>
<dbReference type="InterPro" id="IPR011625">
    <property type="entry name" value="A2M_N_BRD"/>
</dbReference>
<proteinExistence type="inferred from homology"/>
<evidence type="ECO:0000313" key="5">
    <source>
        <dbReference type="EMBL" id="UXY16845.1"/>
    </source>
</evidence>
<dbReference type="PANTHER" id="PTHR40094:SF1">
    <property type="entry name" value="UBIQUITIN DOMAIN-CONTAINING PROTEIN"/>
    <property type="match status" value="1"/>
</dbReference>
<comment type="similarity">
    <text evidence="1">Belongs to the protease inhibitor I39 (alpha-2-macroglobulin) family. Bacterial alpha-2-macroglobulin subfamily.</text>
</comment>
<dbReference type="InterPro" id="IPR001763">
    <property type="entry name" value="Rhodanese-like_dom"/>
</dbReference>
<sequence>MKTWILQRNARKLGLGALLVLLVAAAIGGWWWGQRSGAGPANAGLPPALPDSEFAVLGCKAGYWDDAPALAISFSRPLLRKQALDQLFQVTDLGVLPEDKAASAPVQKPKAVSGEWVLDDEARTAYFASTAKRRYAISLKPGLRSDDHARIDQGHRCEVALDAMPPAYYFASRGVVLPASQNGGLPVVTVNVPEVDVQFLRVAPQHIPRFLAQVVAPRRADRSGGEQEDGEGEGGDGSQLTLSGAVSGWTLQNLKRITQSVYLGRFLTDPRPHRRNVSFLPVENIKELQAPGIYVAVMSQPGRFGYEYQVTYFYVTDIGLHVHRGHRQIDAFATSLKHGEALSGVSFELLDTHGKVLAHASGDGEGHAVLADVPDSARALVARKGEQLATLALFEPGLDLSEYDIGGHLPRNAKLFAYSGRDLYRPGERFFVSVLARDTDGRPLPALPLTATLKRPDGQTVQSATWQPDSKLPGYYQRQLALPADAQTGTWLLELRADPAAKSADTVLKLQVEEFLPERMKLALQAAVPAAGALGGFDVAVQGAYLFGSPASGNRLLGTVFAERLPQALPRQWPGFLFGDFADDERKQRRELEEVALDEAGRASVTVPLELAGAKSPMLARASFSLLESGGRPVVRSIEHTLWPAEAMVGIRPLFDRDVARENDKAAFELVRVTQAGVPAPPVTAKVRLIREDRDFYWRHDDQRGWHSGYTETDQPVYSGTVLLKGRAALALPVTWGRYRLEVEDPDTRLAARYRFYAGWGAQDAEAMGNRPDRVNLKLAGVPAKPGGQVRLTILPPHDGEALVMVEGDKVLWRKRVSVSAKGTEVDIPVAADWKRHDLYVSVVAFRPGSKGDRVTPARALGLAYLPLASAERKFRLALAAPRQARPQTRVPVKLKLDVPDSTAFVTLSAVDVGILNITRFKTPDPFDFLFGKHRYGQDLADLYGKLIEKMEGNAGKLKWGGDSAMRGSQERPSKVKLVDLFSGPVRFDAKGEATVMLDIPDFNGTLRLMAVAASASRYGNAEAELTVAAPVVAELATPRFISPGDQATLALDVTNLTGATQTFTVRLSAGRPVRIREGEQKITLKDKERRTLRYTADATDAYGLARLDFSVAGRVAGKPLLIKRDAALQVQPPLPLERNVTRVKLDPGAEQAVGGEVIARYHADSAAVTLTVSNTPPLNVRSLIKGLLDYPYGCLEQTTSAAYPHLFVDEAAARSYGLTPRTREERARFIEGALARIAGMQQSDGGYSLWGGGGGSGEPWLSAYVAGFYQDAREAGFAVPDMLYRRTQDWLLTQLQQAPADFPGYGKRLADKLGEAGVVKGTLDGGEYEQLRMDHQRFAAAAHQGYVLARDQKAPLATLRVLFDKYAPRARSPLALVQLGLALKLMGDQKRAAAAFELAFRRPYGIAAAYDGGWGEWLGDYGSAVRDRALAYALLVRHGITHPQRENMLYELADTLKGTRGAYYSTQERLALLLAARAAGTQAQGEWQATLQTGASARTLSGRHSQSVTLDAAQLAQGVKLVNRHGGPLFAEIEASGYLRELPKPRGEEIQLERRWFFADGKPYDGRALKVGETLIARLQVSARQRIEDGLIVDRIPAGLEIENLNLSDGERLDRLQVEGRPLREALQDERVKHREFRDDRFVAAARIDGSRLALYYLLRVVTPGRFVVPPSYAEDMYRPQLIGIGAASPAITVTDPRG</sequence>
<dbReference type="SUPFAM" id="SSF48239">
    <property type="entry name" value="Terpenoid cyclases/Protein prenyltransferases"/>
    <property type="match status" value="1"/>
</dbReference>
<dbReference type="InterPro" id="IPR002890">
    <property type="entry name" value="MG2"/>
</dbReference>